<dbReference type="GO" id="GO:0030153">
    <property type="term" value="P:bacteriocin immunity"/>
    <property type="evidence" value="ECO:0007669"/>
    <property type="project" value="InterPro"/>
</dbReference>
<dbReference type="AlphaFoldDB" id="A0A916VK56"/>
<dbReference type="EMBL" id="BMIY01000010">
    <property type="protein sequence ID" value="GFZ80251.1"/>
    <property type="molecule type" value="Genomic_DNA"/>
</dbReference>
<evidence type="ECO:0000256" key="1">
    <source>
        <dbReference type="SAM" id="Phobius"/>
    </source>
</evidence>
<evidence type="ECO:0000313" key="4">
    <source>
        <dbReference type="Proteomes" id="UP000627715"/>
    </source>
</evidence>
<dbReference type="InterPro" id="IPR009589">
    <property type="entry name" value="PH_YyaB-like"/>
</dbReference>
<reference evidence="3" key="2">
    <citation type="submission" date="2020-09" db="EMBL/GenBank/DDBJ databases">
        <authorList>
            <person name="Sun Q."/>
            <person name="Zhou Y."/>
        </authorList>
    </citation>
    <scope>NUCLEOTIDE SEQUENCE</scope>
    <source>
        <strain evidence="3">CGMCC 1.15425</strain>
    </source>
</reference>
<dbReference type="OrthoDB" id="6658731at2"/>
<feature type="transmembrane region" description="Helical" evidence="1">
    <location>
        <begin position="40"/>
        <end position="64"/>
    </location>
</feature>
<dbReference type="Proteomes" id="UP000627715">
    <property type="component" value="Unassembled WGS sequence"/>
</dbReference>
<dbReference type="Pfam" id="PF06713">
    <property type="entry name" value="bPH_4"/>
    <property type="match status" value="1"/>
</dbReference>
<feature type="domain" description="Uncharacterized protein YyaB-like PH" evidence="2">
    <location>
        <begin position="60"/>
        <end position="131"/>
    </location>
</feature>
<name>A0A916VK56_9GAMM</name>
<keyword evidence="1" id="KW-0812">Transmembrane</keyword>
<organism evidence="3 4">
    <name type="scientific">Pseudohongiella nitratireducens</name>
    <dbReference type="NCBI Taxonomy" id="1768907"/>
    <lineage>
        <taxon>Bacteria</taxon>
        <taxon>Pseudomonadati</taxon>
        <taxon>Pseudomonadota</taxon>
        <taxon>Gammaproteobacteria</taxon>
        <taxon>Pseudomonadales</taxon>
        <taxon>Pseudohongiellaceae</taxon>
        <taxon>Pseudohongiella</taxon>
    </lineage>
</organism>
<accession>A0A916VK56</accession>
<reference evidence="3" key="1">
    <citation type="journal article" date="2014" name="Int. J. Syst. Evol. Microbiol.">
        <title>Complete genome sequence of Corynebacterium casei LMG S-19264T (=DSM 44701T), isolated from a smear-ripened cheese.</title>
        <authorList>
            <consortium name="US DOE Joint Genome Institute (JGI-PGF)"/>
            <person name="Walter F."/>
            <person name="Albersmeier A."/>
            <person name="Kalinowski J."/>
            <person name="Ruckert C."/>
        </authorList>
    </citation>
    <scope>NUCLEOTIDE SEQUENCE</scope>
    <source>
        <strain evidence="3">CGMCC 1.15425</strain>
    </source>
</reference>
<sequence length="133" mass="14509">MQVFKSKIDLWLGLIILVSAALSLLVTLGMVISMDIAGTLFSLLLLAAGVALPLWILFGTRYIVSTETLKVKSGPFSWDIPIASITSVRNTKNPLSSPALSMDRIQIQYQQGKSLMVSPRDKSEFLAAIKQLS</sequence>
<proteinExistence type="predicted"/>
<protein>
    <recommendedName>
        <fullName evidence="2">Uncharacterized protein YyaB-like PH domain-containing protein</fullName>
    </recommendedName>
</protein>
<comment type="caution">
    <text evidence="3">The sequence shown here is derived from an EMBL/GenBank/DDBJ whole genome shotgun (WGS) entry which is preliminary data.</text>
</comment>
<feature type="transmembrane region" description="Helical" evidence="1">
    <location>
        <begin position="12"/>
        <end position="34"/>
    </location>
</feature>
<keyword evidence="1" id="KW-0472">Membrane</keyword>
<keyword evidence="1" id="KW-1133">Transmembrane helix</keyword>
<gene>
    <name evidence="3" type="ORF">GCM10011403_24340</name>
</gene>
<keyword evidence="4" id="KW-1185">Reference proteome</keyword>
<dbReference type="RefSeq" id="WP_068810133.1">
    <property type="nucleotide sequence ID" value="NZ_BMIY01000010.1"/>
</dbReference>
<evidence type="ECO:0000259" key="2">
    <source>
        <dbReference type="Pfam" id="PF06713"/>
    </source>
</evidence>
<evidence type="ECO:0000313" key="3">
    <source>
        <dbReference type="EMBL" id="GFZ80251.1"/>
    </source>
</evidence>